<evidence type="ECO:0000256" key="1">
    <source>
        <dbReference type="ARBA" id="ARBA00009690"/>
    </source>
</evidence>
<feature type="domain" description="Tubulin/FtsZ GTPase" evidence="9">
    <location>
        <begin position="13"/>
        <end position="204"/>
    </location>
</feature>
<evidence type="ECO:0000256" key="2">
    <source>
        <dbReference type="ARBA" id="ARBA00022741"/>
    </source>
</evidence>
<dbReference type="EMBL" id="AP019695">
    <property type="protein sequence ID" value="BBK22112.1"/>
    <property type="molecule type" value="Genomic_DNA"/>
</dbReference>
<feature type="region of interest" description="Disordered" evidence="8">
    <location>
        <begin position="325"/>
        <end position="360"/>
    </location>
</feature>
<comment type="function">
    <text evidence="5 7">Essential cell division protein that forms a contractile ring structure (Z ring) at the future cell division site. The regulation of the ring assembly controls the timing and the location of cell division. One of the functions of the FtsZ ring is to recruit other cell division proteins to the septum to produce a new cell wall between the dividing cells. Binds GTP and shows GTPase activity.</text>
</comment>
<keyword evidence="5 7" id="KW-0131">Cell cycle</keyword>
<dbReference type="InterPro" id="IPR036525">
    <property type="entry name" value="Tubulin/FtsZ_GTPase_sf"/>
</dbReference>
<dbReference type="Pfam" id="PF12327">
    <property type="entry name" value="FtsZ_C"/>
    <property type="match status" value="1"/>
</dbReference>
<dbReference type="InterPro" id="IPR018316">
    <property type="entry name" value="Tubulin/FtsZ_2-layer-sand-dom"/>
</dbReference>
<dbReference type="InterPro" id="IPR045061">
    <property type="entry name" value="FtsZ/CetZ"/>
</dbReference>
<dbReference type="GO" id="GO:0043093">
    <property type="term" value="P:FtsZ-dependent cytokinesis"/>
    <property type="evidence" value="ECO:0007669"/>
    <property type="project" value="UniProtKB-UniRule"/>
</dbReference>
<keyword evidence="5" id="KW-0963">Cytoplasm</keyword>
<comment type="subunit">
    <text evidence="5">Homodimer. Polymerizes to form a dynamic ring structure in a strictly GTP-dependent manner. Interacts directly with several other division proteins.</text>
</comment>
<dbReference type="InterPro" id="IPR037103">
    <property type="entry name" value="Tubulin/FtsZ-like_C"/>
</dbReference>
<evidence type="ECO:0000256" key="6">
    <source>
        <dbReference type="NCBIfam" id="TIGR00065"/>
    </source>
</evidence>
<dbReference type="PANTHER" id="PTHR30314">
    <property type="entry name" value="CELL DIVISION PROTEIN FTSZ-RELATED"/>
    <property type="match status" value="1"/>
</dbReference>
<dbReference type="GO" id="GO:0005525">
    <property type="term" value="F:GTP binding"/>
    <property type="evidence" value="ECO:0007669"/>
    <property type="project" value="UniProtKB-UniRule"/>
</dbReference>
<dbReference type="SUPFAM" id="SSF55307">
    <property type="entry name" value="Tubulin C-terminal domain-like"/>
    <property type="match status" value="1"/>
</dbReference>
<dbReference type="InterPro" id="IPR003008">
    <property type="entry name" value="Tubulin_FtsZ_GTPase"/>
</dbReference>
<evidence type="ECO:0000313" key="11">
    <source>
        <dbReference type="EMBL" id="BBK22112.1"/>
    </source>
</evidence>
<keyword evidence="3 5" id="KW-0342">GTP-binding</keyword>
<comment type="similarity">
    <text evidence="1 5 7">Belongs to the FtsZ family.</text>
</comment>
<organism evidence="11 12">
    <name type="scientific">Amedibacterium intestinale</name>
    <dbReference type="NCBI Taxonomy" id="2583452"/>
    <lineage>
        <taxon>Bacteria</taxon>
        <taxon>Bacillati</taxon>
        <taxon>Bacillota</taxon>
        <taxon>Erysipelotrichia</taxon>
        <taxon>Erysipelotrichales</taxon>
        <taxon>Erysipelotrichaceae</taxon>
        <taxon>Amedibacterium</taxon>
    </lineage>
</organism>
<dbReference type="GO" id="GO:0003924">
    <property type="term" value="F:GTPase activity"/>
    <property type="evidence" value="ECO:0007669"/>
    <property type="project" value="UniProtKB-UniRule"/>
</dbReference>
<sequence>MKMSELQFDQVANIKVFGVGGGGCNAVNRMVNEGVKGVEFYVANTDLSVLNNSLVKNKIILGREVTKGLGAGANPEMGRRAAQESENEIREAIKGSDMVFVTTGLGGGTGTGAAPLFAKIAKEEGALTVGIVTKPFTFEGKKRMQAAEAGLAELKQYVDSLIIVSNNNLIEVIGRRPLTEAFQAADNVLRQGVQTITDLIAVPAMINLDFADVRTIMENQGSALIGIGMAEGEDKARVAAEKAIQSPLLEVQIAGARNAIVNITGGESITLFDAEDAMALIREAAGNDVDVIFGVAINEKLGDSIIVTVIATGFDAEDEDIASAQTSFSQPVKSARSQEVHSTYIEDEDDDKGIPSFFRR</sequence>
<dbReference type="InterPro" id="IPR020805">
    <property type="entry name" value="Cell_div_FtsZ_CS"/>
</dbReference>
<dbReference type="CDD" id="cd02201">
    <property type="entry name" value="FtsZ_type1"/>
    <property type="match status" value="1"/>
</dbReference>
<evidence type="ECO:0000256" key="7">
    <source>
        <dbReference type="RuleBase" id="RU000631"/>
    </source>
</evidence>
<dbReference type="SUPFAM" id="SSF52490">
    <property type="entry name" value="Tubulin nucleotide-binding domain-like"/>
    <property type="match status" value="1"/>
</dbReference>
<dbReference type="NCBIfam" id="TIGR00065">
    <property type="entry name" value="ftsZ"/>
    <property type="match status" value="1"/>
</dbReference>
<accession>A0A6N4TJ25</accession>
<feature type="binding site" evidence="5">
    <location>
        <position position="143"/>
    </location>
    <ligand>
        <name>GTP</name>
        <dbReference type="ChEBI" id="CHEBI:37565"/>
    </ligand>
</feature>
<dbReference type="GO" id="GO:0000917">
    <property type="term" value="P:division septum assembly"/>
    <property type="evidence" value="ECO:0007669"/>
    <property type="project" value="UniProtKB-KW"/>
</dbReference>
<name>A0A6N4TJ25_9FIRM</name>
<keyword evidence="5 7" id="KW-0132">Cell division</keyword>
<dbReference type="Gene3D" id="3.40.50.1440">
    <property type="entry name" value="Tubulin/FtsZ, GTPase domain"/>
    <property type="match status" value="1"/>
</dbReference>
<dbReference type="PROSITE" id="PS01134">
    <property type="entry name" value="FTSZ_1"/>
    <property type="match status" value="1"/>
</dbReference>
<dbReference type="InterPro" id="IPR024757">
    <property type="entry name" value="FtsZ_C"/>
</dbReference>
<evidence type="ECO:0000259" key="9">
    <source>
        <dbReference type="SMART" id="SM00864"/>
    </source>
</evidence>
<feature type="domain" description="Tubulin/FtsZ 2-layer sandwich" evidence="10">
    <location>
        <begin position="206"/>
        <end position="323"/>
    </location>
</feature>
<evidence type="ECO:0000259" key="10">
    <source>
        <dbReference type="SMART" id="SM00865"/>
    </source>
</evidence>
<dbReference type="PROSITE" id="PS01135">
    <property type="entry name" value="FTSZ_2"/>
    <property type="match status" value="1"/>
</dbReference>
<dbReference type="InterPro" id="IPR008280">
    <property type="entry name" value="Tub_FtsZ_C"/>
</dbReference>
<dbReference type="FunFam" id="3.40.50.1440:FF:000001">
    <property type="entry name" value="Cell division protein FtsZ"/>
    <property type="match status" value="1"/>
</dbReference>
<dbReference type="GO" id="GO:0051258">
    <property type="term" value="P:protein polymerization"/>
    <property type="evidence" value="ECO:0007669"/>
    <property type="project" value="UniProtKB-UniRule"/>
</dbReference>
<comment type="subcellular location">
    <subcellularLocation>
        <location evidence="5">Cytoplasm</location>
    </subcellularLocation>
    <text evidence="5">Assembles at midcell at the inner surface of the cytoplasmic membrane.</text>
</comment>
<feature type="binding site" evidence="5">
    <location>
        <position position="186"/>
    </location>
    <ligand>
        <name>GTP</name>
        <dbReference type="ChEBI" id="CHEBI:37565"/>
    </ligand>
</feature>
<keyword evidence="2 5" id="KW-0547">Nucleotide-binding</keyword>
<reference evidence="12" key="1">
    <citation type="submission" date="2019-05" db="EMBL/GenBank/DDBJ databases">
        <title>Complete genome sequencing of Absiella argi strain JCM 30884.</title>
        <authorList>
            <person name="Sakamoto M."/>
            <person name="Murakami T."/>
            <person name="Mori H."/>
        </authorList>
    </citation>
    <scope>NUCLEOTIDE SEQUENCE [LARGE SCALE GENOMIC DNA]</scope>
    <source>
        <strain evidence="12">JCM 30884</strain>
    </source>
</reference>
<dbReference type="AlphaFoldDB" id="A0A6N4TJ25"/>
<dbReference type="KEGG" id="aarg:Aargi30884_10150"/>
<feature type="binding site" evidence="5">
    <location>
        <position position="139"/>
    </location>
    <ligand>
        <name>GTP</name>
        <dbReference type="ChEBI" id="CHEBI:37565"/>
    </ligand>
</feature>
<feature type="binding site" evidence="5">
    <location>
        <begin position="108"/>
        <end position="110"/>
    </location>
    <ligand>
        <name>GTP</name>
        <dbReference type="ChEBI" id="CHEBI:37565"/>
    </ligand>
</feature>
<gene>
    <name evidence="5 11" type="primary">ftsZ</name>
    <name evidence="11" type="ORF">Aargi30884_10150</name>
</gene>
<dbReference type="SMART" id="SM00865">
    <property type="entry name" value="Tubulin_C"/>
    <property type="match status" value="1"/>
</dbReference>
<proteinExistence type="inferred from homology"/>
<dbReference type="GO" id="GO:0005737">
    <property type="term" value="C:cytoplasm"/>
    <property type="evidence" value="ECO:0007669"/>
    <property type="project" value="UniProtKB-SubCell"/>
</dbReference>
<dbReference type="SMART" id="SM00864">
    <property type="entry name" value="Tubulin"/>
    <property type="match status" value="1"/>
</dbReference>
<dbReference type="Pfam" id="PF00091">
    <property type="entry name" value="Tubulin"/>
    <property type="match status" value="1"/>
</dbReference>
<feature type="binding site" evidence="5">
    <location>
        <begin position="21"/>
        <end position="25"/>
    </location>
    <ligand>
        <name>GTP</name>
        <dbReference type="ChEBI" id="CHEBI:37565"/>
    </ligand>
</feature>
<dbReference type="HAMAP" id="MF_00909">
    <property type="entry name" value="FtsZ"/>
    <property type="match status" value="1"/>
</dbReference>
<dbReference type="PANTHER" id="PTHR30314:SF3">
    <property type="entry name" value="MITOCHONDRIAL DIVISION PROTEIN FSZA"/>
    <property type="match status" value="1"/>
</dbReference>
<keyword evidence="4 5" id="KW-0717">Septation</keyword>
<evidence type="ECO:0000313" key="12">
    <source>
        <dbReference type="Proteomes" id="UP000464754"/>
    </source>
</evidence>
<dbReference type="GO" id="GO:0032153">
    <property type="term" value="C:cell division site"/>
    <property type="evidence" value="ECO:0007669"/>
    <property type="project" value="UniProtKB-UniRule"/>
</dbReference>
<evidence type="ECO:0000256" key="3">
    <source>
        <dbReference type="ARBA" id="ARBA00023134"/>
    </source>
</evidence>
<protein>
    <recommendedName>
        <fullName evidence="5 6">Cell division protein FtsZ</fullName>
    </recommendedName>
</protein>
<feature type="compositionally biased region" description="Polar residues" evidence="8">
    <location>
        <begin position="325"/>
        <end position="341"/>
    </location>
</feature>
<dbReference type="Gene3D" id="3.30.1330.20">
    <property type="entry name" value="Tubulin/FtsZ, C-terminal domain"/>
    <property type="match status" value="1"/>
</dbReference>
<dbReference type="InterPro" id="IPR000158">
    <property type="entry name" value="Cell_div_FtsZ"/>
</dbReference>
<keyword evidence="12" id="KW-1185">Reference proteome</keyword>
<evidence type="ECO:0000256" key="5">
    <source>
        <dbReference type="HAMAP-Rule" id="MF_00909"/>
    </source>
</evidence>
<evidence type="ECO:0000256" key="8">
    <source>
        <dbReference type="SAM" id="MobiDB-lite"/>
    </source>
</evidence>
<dbReference type="Proteomes" id="UP000464754">
    <property type="component" value="Chromosome"/>
</dbReference>
<dbReference type="PRINTS" id="PR00423">
    <property type="entry name" value="CELLDVISFTSZ"/>
</dbReference>
<evidence type="ECO:0000256" key="4">
    <source>
        <dbReference type="ARBA" id="ARBA00023210"/>
    </source>
</evidence>